<feature type="domain" description="HTH lysR-type" evidence="5">
    <location>
        <begin position="3"/>
        <end position="61"/>
    </location>
</feature>
<accession>A0A1W2BVV0</accession>
<dbReference type="GO" id="GO:0003700">
    <property type="term" value="F:DNA-binding transcription factor activity"/>
    <property type="evidence" value="ECO:0007669"/>
    <property type="project" value="InterPro"/>
</dbReference>
<evidence type="ECO:0000313" key="7">
    <source>
        <dbReference type="Proteomes" id="UP000192330"/>
    </source>
</evidence>
<name>A0A1W2BVV0_9RHOB</name>
<dbReference type="Proteomes" id="UP000192330">
    <property type="component" value="Unassembled WGS sequence"/>
</dbReference>
<evidence type="ECO:0000256" key="3">
    <source>
        <dbReference type="ARBA" id="ARBA00023125"/>
    </source>
</evidence>
<evidence type="ECO:0000256" key="2">
    <source>
        <dbReference type="ARBA" id="ARBA00023015"/>
    </source>
</evidence>
<keyword evidence="4" id="KW-0804">Transcription</keyword>
<dbReference type="PROSITE" id="PS50931">
    <property type="entry name" value="HTH_LYSR"/>
    <property type="match status" value="1"/>
</dbReference>
<dbReference type="Pfam" id="PF03466">
    <property type="entry name" value="LysR_substrate"/>
    <property type="match status" value="1"/>
</dbReference>
<dbReference type="PANTHER" id="PTHR30126">
    <property type="entry name" value="HTH-TYPE TRANSCRIPTIONAL REGULATOR"/>
    <property type="match status" value="1"/>
</dbReference>
<dbReference type="InterPro" id="IPR036388">
    <property type="entry name" value="WH-like_DNA-bd_sf"/>
</dbReference>
<dbReference type="InterPro" id="IPR005119">
    <property type="entry name" value="LysR_subst-bd"/>
</dbReference>
<evidence type="ECO:0000259" key="5">
    <source>
        <dbReference type="PROSITE" id="PS50931"/>
    </source>
</evidence>
<dbReference type="Pfam" id="PF00126">
    <property type="entry name" value="HTH_1"/>
    <property type="match status" value="1"/>
</dbReference>
<dbReference type="Gene3D" id="1.10.10.10">
    <property type="entry name" value="Winged helix-like DNA-binding domain superfamily/Winged helix DNA-binding domain"/>
    <property type="match status" value="1"/>
</dbReference>
<dbReference type="InterPro" id="IPR036390">
    <property type="entry name" value="WH_DNA-bd_sf"/>
</dbReference>
<reference evidence="6 7" key="1">
    <citation type="submission" date="2017-04" db="EMBL/GenBank/DDBJ databases">
        <authorList>
            <person name="Afonso C.L."/>
            <person name="Miller P.J."/>
            <person name="Scott M.A."/>
            <person name="Spackman E."/>
            <person name="Goraichik I."/>
            <person name="Dimitrov K.M."/>
            <person name="Suarez D.L."/>
            <person name="Swayne D.E."/>
        </authorList>
    </citation>
    <scope>NUCLEOTIDE SEQUENCE [LARGE SCALE GENOMIC DNA]</scope>
    <source>
        <strain evidence="6 7">CGMCC 1.12644</strain>
    </source>
</reference>
<proteinExistence type="inferred from homology"/>
<gene>
    <name evidence="6" type="ORF">SAMN06295998_10528</name>
</gene>
<dbReference type="GO" id="GO:0003677">
    <property type="term" value="F:DNA binding"/>
    <property type="evidence" value="ECO:0007669"/>
    <property type="project" value="UniProtKB-KW"/>
</dbReference>
<dbReference type="SUPFAM" id="SSF46785">
    <property type="entry name" value="Winged helix' DNA-binding domain"/>
    <property type="match status" value="1"/>
</dbReference>
<dbReference type="EMBL" id="FWYD01000005">
    <property type="protein sequence ID" value="SMC77019.1"/>
    <property type="molecule type" value="Genomic_DNA"/>
</dbReference>
<dbReference type="RefSeq" id="WP_179141454.1">
    <property type="nucleotide sequence ID" value="NZ_FWYD01000005.1"/>
</dbReference>
<dbReference type="PRINTS" id="PR00039">
    <property type="entry name" value="HTHLYSR"/>
</dbReference>
<protein>
    <submittedName>
        <fullName evidence="6">ModE molybdate transport repressor domain-containing protein</fullName>
    </submittedName>
</protein>
<dbReference type="SUPFAM" id="SSF53850">
    <property type="entry name" value="Periplasmic binding protein-like II"/>
    <property type="match status" value="1"/>
</dbReference>
<evidence type="ECO:0000313" key="6">
    <source>
        <dbReference type="EMBL" id="SMC77019.1"/>
    </source>
</evidence>
<dbReference type="AlphaFoldDB" id="A0A1W2BVV0"/>
<sequence length="343" mass="38435">MSPTLKQLEILKAVVTTGSISQAARLVGLSQPTLSQQIAKMEKSLDTQLFVRGRSSVFHLTAPGEYWYQFAVDILERHASAEIFHDTHFKQDRIQLRFSSPYALRLWFFNKVAELAVSDPKIGGLEFVGSRNSSDVLDMLSMHQINCGIVNDAFLKSRNSNLHVTRVFSDRTVWLVPEAIPHEVIQSVMSTCKAPEEPNYVALKRYVDLGTLAPWRDHTQGWFRSHLPLAMPFFRCPENVGAARLVAAGLATAHVPLSLTIRLPQELRSRVRMYEIDGARFNVSFVAPKHYQSIPAFVAFQKRLCEDVRSEFEGERQLADLKRVSMTGPCAAAVGPSIVPAAE</sequence>
<evidence type="ECO:0000256" key="1">
    <source>
        <dbReference type="ARBA" id="ARBA00009437"/>
    </source>
</evidence>
<comment type="similarity">
    <text evidence="1">Belongs to the LysR transcriptional regulatory family.</text>
</comment>
<keyword evidence="3" id="KW-0238">DNA-binding</keyword>
<dbReference type="STRING" id="1387277.SAMN06295998_10528"/>
<evidence type="ECO:0000256" key="4">
    <source>
        <dbReference type="ARBA" id="ARBA00023163"/>
    </source>
</evidence>
<organism evidence="6 7">
    <name type="scientific">Primorskyibacter flagellatus</name>
    <dbReference type="NCBI Taxonomy" id="1387277"/>
    <lineage>
        <taxon>Bacteria</taxon>
        <taxon>Pseudomonadati</taxon>
        <taxon>Pseudomonadota</taxon>
        <taxon>Alphaproteobacteria</taxon>
        <taxon>Rhodobacterales</taxon>
        <taxon>Roseobacteraceae</taxon>
        <taxon>Primorskyibacter</taxon>
    </lineage>
</organism>
<keyword evidence="7" id="KW-1185">Reference proteome</keyword>
<dbReference type="InterPro" id="IPR000847">
    <property type="entry name" value="LysR_HTH_N"/>
</dbReference>
<keyword evidence="2" id="KW-0805">Transcription regulation</keyword>